<keyword evidence="9 10" id="KW-0413">Isomerase</keyword>
<accession>A0A5J4U2S1</accession>
<dbReference type="Gene3D" id="3.40.50.10260">
    <property type="entry name" value="YjeF N-terminal domain"/>
    <property type="match status" value="1"/>
</dbReference>
<keyword evidence="7 10" id="KW-0630">Potassium</keyword>
<feature type="binding site" evidence="10">
    <location>
        <begin position="57"/>
        <end position="61"/>
    </location>
    <ligand>
        <name>(6S)-NADPHX</name>
        <dbReference type="ChEBI" id="CHEBI:64076"/>
    </ligand>
</feature>
<dbReference type="InterPro" id="IPR036652">
    <property type="entry name" value="YjeF_N_dom_sf"/>
</dbReference>
<dbReference type="Proteomes" id="UP000324800">
    <property type="component" value="Unassembled WGS sequence"/>
</dbReference>
<dbReference type="NCBIfam" id="TIGR00197">
    <property type="entry name" value="yjeF_nterm"/>
    <property type="match status" value="1"/>
</dbReference>
<organism evidence="12 13">
    <name type="scientific">Streblomastix strix</name>
    <dbReference type="NCBI Taxonomy" id="222440"/>
    <lineage>
        <taxon>Eukaryota</taxon>
        <taxon>Metamonada</taxon>
        <taxon>Preaxostyla</taxon>
        <taxon>Oxymonadida</taxon>
        <taxon>Streblomastigidae</taxon>
        <taxon>Streblomastix</taxon>
    </lineage>
</organism>
<evidence type="ECO:0000256" key="10">
    <source>
        <dbReference type="HAMAP-Rule" id="MF_03159"/>
    </source>
</evidence>
<comment type="cofactor">
    <cofactor evidence="10">
        <name>K(+)</name>
        <dbReference type="ChEBI" id="CHEBI:29103"/>
    </cofactor>
    <text evidence="10">Binds 1 potassium ion per subunit.</text>
</comment>
<evidence type="ECO:0000313" key="13">
    <source>
        <dbReference type="Proteomes" id="UP000324800"/>
    </source>
</evidence>
<evidence type="ECO:0000256" key="1">
    <source>
        <dbReference type="ARBA" id="ARBA00000013"/>
    </source>
</evidence>
<evidence type="ECO:0000256" key="5">
    <source>
        <dbReference type="ARBA" id="ARBA00022741"/>
    </source>
</evidence>
<reference evidence="12 13" key="1">
    <citation type="submission" date="2019-03" db="EMBL/GenBank/DDBJ databases">
        <title>Single cell metagenomics reveals metabolic interactions within the superorganism composed of flagellate Streblomastix strix and complex community of Bacteroidetes bacteria on its surface.</title>
        <authorList>
            <person name="Treitli S.C."/>
            <person name="Kolisko M."/>
            <person name="Husnik F."/>
            <person name="Keeling P."/>
            <person name="Hampl V."/>
        </authorList>
    </citation>
    <scope>NUCLEOTIDE SEQUENCE [LARGE SCALE GENOMIC DNA]</scope>
    <source>
        <strain evidence="12">ST1C</strain>
    </source>
</reference>
<dbReference type="AlphaFoldDB" id="A0A5J4U2S1"/>
<dbReference type="SUPFAM" id="SSF64153">
    <property type="entry name" value="YjeF N-terminal domain-like"/>
    <property type="match status" value="1"/>
</dbReference>
<keyword evidence="5 10" id="KW-0547">Nucleotide-binding</keyword>
<gene>
    <name evidence="12" type="ORF">EZS28_040538</name>
</gene>
<protein>
    <recommendedName>
        <fullName evidence="3 10">NAD(P)H-hydrate epimerase</fullName>
        <ecNumber evidence="3 10">5.1.99.6</ecNumber>
    </recommendedName>
    <alternativeName>
        <fullName evidence="10">NAD(P)HX epimerase</fullName>
    </alternativeName>
</protein>
<keyword evidence="6" id="KW-0521">NADP</keyword>
<dbReference type="GO" id="GO:0000166">
    <property type="term" value="F:nucleotide binding"/>
    <property type="evidence" value="ECO:0007669"/>
    <property type="project" value="UniProtKB-KW"/>
</dbReference>
<dbReference type="PROSITE" id="PS51385">
    <property type="entry name" value="YJEF_N"/>
    <property type="match status" value="1"/>
</dbReference>
<evidence type="ECO:0000256" key="6">
    <source>
        <dbReference type="ARBA" id="ARBA00022857"/>
    </source>
</evidence>
<keyword evidence="4 10" id="KW-0479">Metal-binding</keyword>
<evidence type="ECO:0000256" key="7">
    <source>
        <dbReference type="ARBA" id="ARBA00022958"/>
    </source>
</evidence>
<dbReference type="HAMAP" id="MF_01966">
    <property type="entry name" value="NADHX_epimerase"/>
    <property type="match status" value="1"/>
</dbReference>
<dbReference type="PANTHER" id="PTHR13232:SF10">
    <property type="entry name" value="NAD(P)H-HYDRATE EPIMERASE"/>
    <property type="match status" value="1"/>
</dbReference>
<feature type="domain" description="YjeF N-terminal" evidence="11">
    <location>
        <begin position="9"/>
        <end position="213"/>
    </location>
</feature>
<evidence type="ECO:0000313" key="12">
    <source>
        <dbReference type="EMBL" id="KAA6363935.1"/>
    </source>
</evidence>
<dbReference type="GO" id="GO:0052856">
    <property type="term" value="F:NAD(P)HX epimerase activity"/>
    <property type="evidence" value="ECO:0007669"/>
    <property type="project" value="UniProtKB-UniRule"/>
</dbReference>
<dbReference type="OrthoDB" id="10064708at2759"/>
<evidence type="ECO:0000256" key="2">
    <source>
        <dbReference type="ARBA" id="ARBA00000909"/>
    </source>
</evidence>
<proteinExistence type="inferred from homology"/>
<dbReference type="InterPro" id="IPR004443">
    <property type="entry name" value="YjeF_N_dom"/>
</dbReference>
<dbReference type="GO" id="GO:0005739">
    <property type="term" value="C:mitochondrion"/>
    <property type="evidence" value="ECO:0007669"/>
    <property type="project" value="TreeGrafter"/>
</dbReference>
<comment type="similarity">
    <text evidence="10">Belongs to the NnrE/AIBP family.</text>
</comment>
<comment type="caution">
    <text evidence="10">Lacks conserved residue(s) required for the propagation of feature annotation.</text>
</comment>
<dbReference type="PANTHER" id="PTHR13232">
    <property type="entry name" value="NAD(P)H-HYDRATE EPIMERASE"/>
    <property type="match status" value="1"/>
</dbReference>
<name>A0A5J4U2S1_9EUKA</name>
<feature type="binding site" evidence="10">
    <location>
        <position position="155"/>
    </location>
    <ligand>
        <name>(6S)-NADPHX</name>
        <dbReference type="ChEBI" id="CHEBI:64076"/>
    </ligand>
</feature>
<keyword evidence="12" id="KW-0449">Lipoprotein</keyword>
<dbReference type="Pfam" id="PF03853">
    <property type="entry name" value="YjeF_N"/>
    <property type="match status" value="1"/>
</dbReference>
<dbReference type="EMBL" id="SNRW01022283">
    <property type="protein sequence ID" value="KAA6363935.1"/>
    <property type="molecule type" value="Genomic_DNA"/>
</dbReference>
<comment type="caution">
    <text evidence="12">The sequence shown here is derived from an EMBL/GenBank/DDBJ whole genome shotgun (WGS) entry which is preliminary data.</text>
</comment>
<dbReference type="GO" id="GO:0046872">
    <property type="term" value="F:metal ion binding"/>
    <property type="evidence" value="ECO:0007669"/>
    <property type="project" value="UniProtKB-KW"/>
</dbReference>
<feature type="binding site" evidence="10">
    <location>
        <position position="58"/>
    </location>
    <ligand>
        <name>K(+)</name>
        <dbReference type="ChEBI" id="CHEBI:29103"/>
    </ligand>
</feature>
<evidence type="ECO:0000256" key="8">
    <source>
        <dbReference type="ARBA" id="ARBA00023027"/>
    </source>
</evidence>
<evidence type="ECO:0000256" key="9">
    <source>
        <dbReference type="ARBA" id="ARBA00023235"/>
    </source>
</evidence>
<evidence type="ECO:0000256" key="4">
    <source>
        <dbReference type="ARBA" id="ARBA00022723"/>
    </source>
</evidence>
<sequence length="227" mass="25180">MKFLTQNEAIAVDETLFTECGYSVDQLMELAGQSIAHVTYHEYKTVPNILVVCGPGNNGGDGLVAARHLHFLGKNVTVFLPKAGKSQLLQNLIKQMQVLQIPILNNEIELNQVINQQDVILDAIFGHSFKHPVNEQFKKILEIINTSGKDTVSVDIPSGWDVEKGDITGEGLKPKILISLSAPKLCATHFKGIHYLGGRFLPSSIIKKFNLDTPKYPDNSLFIRLYI</sequence>
<comment type="catalytic activity">
    <reaction evidence="1 10">
        <text>(6R)-NADHX = (6S)-NADHX</text>
        <dbReference type="Rhea" id="RHEA:32215"/>
        <dbReference type="ChEBI" id="CHEBI:64074"/>
        <dbReference type="ChEBI" id="CHEBI:64075"/>
        <dbReference type="EC" id="5.1.99.6"/>
    </reaction>
</comment>
<comment type="catalytic activity">
    <reaction evidence="2 10">
        <text>(6R)-NADPHX = (6S)-NADPHX</text>
        <dbReference type="Rhea" id="RHEA:32227"/>
        <dbReference type="ChEBI" id="CHEBI:64076"/>
        <dbReference type="ChEBI" id="CHEBI:64077"/>
        <dbReference type="EC" id="5.1.99.6"/>
    </reaction>
</comment>
<feature type="binding site" evidence="10">
    <location>
        <begin position="126"/>
        <end position="132"/>
    </location>
    <ligand>
        <name>(6S)-NADPHX</name>
        <dbReference type="ChEBI" id="CHEBI:64076"/>
    </ligand>
</feature>
<evidence type="ECO:0000256" key="3">
    <source>
        <dbReference type="ARBA" id="ARBA00012228"/>
    </source>
</evidence>
<keyword evidence="8 10" id="KW-0520">NAD</keyword>
<dbReference type="InterPro" id="IPR032976">
    <property type="entry name" value="YJEFN_prot_NAXE-like"/>
</dbReference>
<feature type="binding site" evidence="10">
    <location>
        <position position="122"/>
    </location>
    <ligand>
        <name>K(+)</name>
        <dbReference type="ChEBI" id="CHEBI:29103"/>
    </ligand>
</feature>
<dbReference type="EC" id="5.1.99.6" evidence="3 10"/>
<evidence type="ECO:0000259" key="11">
    <source>
        <dbReference type="PROSITE" id="PS51385"/>
    </source>
</evidence>
<comment type="function">
    <text evidence="10">Catalyzes the epimerization of the S- and R-forms of NAD(P)HX, a damaged form of NAD(P)H that is a result of enzymatic or heat-dependent hydration. This is a prerequisite for the S-specific NAD(P)H-hydrate dehydratase to allow the repair of both epimers of NAD(P)HX.</text>
</comment>
<feature type="binding site" evidence="10">
    <location>
        <position position="158"/>
    </location>
    <ligand>
        <name>K(+)</name>
        <dbReference type="ChEBI" id="CHEBI:29103"/>
    </ligand>
</feature>